<evidence type="ECO:0000313" key="4">
    <source>
        <dbReference type="EMBL" id="KPL86005.1"/>
    </source>
</evidence>
<feature type="signal peptide" evidence="3">
    <location>
        <begin position="1"/>
        <end position="19"/>
    </location>
</feature>
<dbReference type="PROSITE" id="PS51257">
    <property type="entry name" value="PROKAR_LIPOPROTEIN"/>
    <property type="match status" value="1"/>
</dbReference>
<protein>
    <recommendedName>
        <fullName evidence="6">DUF3153 domain-containing protein</fullName>
    </recommendedName>
</protein>
<name>A0A0P6Y2B3_9CHLR</name>
<evidence type="ECO:0000313" key="5">
    <source>
        <dbReference type="Proteomes" id="UP000050277"/>
    </source>
</evidence>
<comment type="caution">
    <text evidence="4">The sequence shown here is derived from an EMBL/GenBank/DDBJ whole genome shotgun (WGS) entry which is preliminary data.</text>
</comment>
<organism evidence="4 5">
    <name type="scientific">Herpetosiphon geysericola</name>
    <dbReference type="NCBI Taxonomy" id="70996"/>
    <lineage>
        <taxon>Bacteria</taxon>
        <taxon>Bacillati</taxon>
        <taxon>Chloroflexota</taxon>
        <taxon>Chloroflexia</taxon>
        <taxon>Herpetosiphonales</taxon>
        <taxon>Herpetosiphonaceae</taxon>
        <taxon>Herpetosiphon</taxon>
    </lineage>
</organism>
<keyword evidence="2" id="KW-0812">Transmembrane</keyword>
<gene>
    <name evidence="4" type="ORF">SE18_14020</name>
</gene>
<evidence type="ECO:0008006" key="6">
    <source>
        <dbReference type="Google" id="ProtNLM"/>
    </source>
</evidence>
<dbReference type="OrthoDB" id="9818159at2"/>
<dbReference type="EMBL" id="LGKP01000022">
    <property type="protein sequence ID" value="KPL86005.1"/>
    <property type="molecule type" value="Genomic_DNA"/>
</dbReference>
<dbReference type="RefSeq" id="WP_054535086.1">
    <property type="nucleotide sequence ID" value="NZ_LGKP01000022.1"/>
</dbReference>
<evidence type="ECO:0000256" key="1">
    <source>
        <dbReference type="SAM" id="MobiDB-lite"/>
    </source>
</evidence>
<accession>A0A0P6Y2B3</accession>
<reference evidence="4 5" key="1">
    <citation type="submission" date="2015-07" db="EMBL/GenBank/DDBJ databases">
        <title>Whole genome sequence of Herpetosiphon geysericola DSM 7119.</title>
        <authorList>
            <person name="Hemp J."/>
            <person name="Ward L.M."/>
            <person name="Pace L.A."/>
            <person name="Fischer W.W."/>
        </authorList>
    </citation>
    <scope>NUCLEOTIDE SEQUENCE [LARGE SCALE GENOMIC DNA]</scope>
    <source>
        <strain evidence="4 5">DSM 7119</strain>
    </source>
</reference>
<feature type="transmembrane region" description="Helical" evidence="2">
    <location>
        <begin position="224"/>
        <end position="246"/>
    </location>
</feature>
<keyword evidence="2" id="KW-1133">Transmembrane helix</keyword>
<keyword evidence="2" id="KW-0472">Membrane</keyword>
<dbReference type="AlphaFoldDB" id="A0A0P6Y2B3"/>
<feature type="compositionally biased region" description="Polar residues" evidence="1">
    <location>
        <begin position="324"/>
        <end position="337"/>
    </location>
</feature>
<feature type="chain" id="PRO_5006133331" description="DUF3153 domain-containing protein" evidence="3">
    <location>
        <begin position="20"/>
        <end position="361"/>
    </location>
</feature>
<keyword evidence="5" id="KW-1185">Reference proteome</keyword>
<sequence>MRAWLLLLGLMLLSGCVSQQQQTEFNPDGSGSYEIRIGFSQQMLDFAMMGNSGVSDDMLDDALVELGSIANGLPTEWQASSENWKSDDGKYRGTLIRMQFRDAAMLRDQLTSAELNELYSLVRFEAVEVVQDDQQVRILATVKNGENSMFDSQESADVLGAGLIASPTTSWTIRFPESIDSWSEREIASISEDKKTLTYEFPYPLTRDYQLEIVGTLSPAVPQWALWVVGGLVGVGLILVGIGFGLSRRKPTTSYQPYDLATAGPSTAPYPAASQTAPLAPPSYAPKPAEYQPSDSIAPYAPKPAEYQPSDSIAPYMPKPAEYQPSTSYEQPTSFGSTPAEYGGRTPTRSLGIWQDPNDQA</sequence>
<keyword evidence="3" id="KW-0732">Signal</keyword>
<dbReference type="Proteomes" id="UP000050277">
    <property type="component" value="Unassembled WGS sequence"/>
</dbReference>
<feature type="region of interest" description="Disordered" evidence="1">
    <location>
        <begin position="266"/>
        <end position="361"/>
    </location>
</feature>
<evidence type="ECO:0000256" key="3">
    <source>
        <dbReference type="SAM" id="SignalP"/>
    </source>
</evidence>
<evidence type="ECO:0000256" key="2">
    <source>
        <dbReference type="SAM" id="Phobius"/>
    </source>
</evidence>
<proteinExistence type="predicted"/>